<comment type="similarity">
    <text evidence="1">Belongs to the small Tim family.</text>
</comment>
<dbReference type="EMBL" id="WJBH02000005">
    <property type="protein sequence ID" value="KAI9558638.1"/>
    <property type="molecule type" value="Genomic_DNA"/>
</dbReference>
<dbReference type="GO" id="GO:0005743">
    <property type="term" value="C:mitochondrial inner membrane"/>
    <property type="evidence" value="ECO:0007669"/>
    <property type="project" value="UniProtKB-SubCell"/>
</dbReference>
<sequence length="93" mass="10558">MSLDSFAGQLAGADPQLQQFLQIETQKQRFQGLVHGLTDQCWDICMEKPSSRLDSKTEHCISNCVDRFIDTSNFVVNRLEKTQQFASSSELDD</sequence>
<evidence type="ECO:0000259" key="2">
    <source>
        <dbReference type="Pfam" id="PF02953"/>
    </source>
</evidence>
<dbReference type="InterPro" id="IPR035427">
    <property type="entry name" value="Tim10-like_dom_sf"/>
</dbReference>
<dbReference type="GO" id="GO:0015031">
    <property type="term" value="P:protein transport"/>
    <property type="evidence" value="ECO:0007669"/>
    <property type="project" value="UniProtKB-KW"/>
</dbReference>
<protein>
    <recommendedName>
        <fullName evidence="1">Mitochondrial import inner membrane translocase subunit</fullName>
    </recommendedName>
</protein>
<gene>
    <name evidence="3" type="ORF">GHT06_015426</name>
</gene>
<comment type="subcellular location">
    <subcellularLocation>
        <location evidence="1">Mitochondrion inner membrane</location>
        <topology evidence="1">Peripheral membrane protein</topology>
        <orientation evidence="1">Intermembrane side</orientation>
    </subcellularLocation>
</comment>
<keyword evidence="1" id="KW-0813">Transport</keyword>
<keyword evidence="1" id="KW-0143">Chaperone</keyword>
<dbReference type="AlphaFoldDB" id="A0AAD5LAG5"/>
<evidence type="ECO:0000313" key="4">
    <source>
        <dbReference type="Proteomes" id="UP000820818"/>
    </source>
</evidence>
<reference evidence="3 4" key="1">
    <citation type="submission" date="2022-05" db="EMBL/GenBank/DDBJ databases">
        <title>A multi-omics perspective on studying reproductive biology in Daphnia sinensis.</title>
        <authorList>
            <person name="Jia J."/>
        </authorList>
    </citation>
    <scope>NUCLEOTIDE SEQUENCE [LARGE SCALE GENOMIC DNA]</scope>
    <source>
        <strain evidence="3 4">WSL</strain>
    </source>
</reference>
<feature type="domain" description="Tim10-like" evidence="2">
    <location>
        <begin position="19"/>
        <end position="81"/>
    </location>
</feature>
<dbReference type="Gene3D" id="1.10.287.810">
    <property type="entry name" value="Mitochondrial import inner membrane translocase subunit tim13 like domains"/>
    <property type="match status" value="1"/>
</dbReference>
<keyword evidence="1" id="KW-0653">Protein transport</keyword>
<dbReference type="Proteomes" id="UP000820818">
    <property type="component" value="Linkage Group LG5"/>
</dbReference>
<dbReference type="InterPro" id="IPR004217">
    <property type="entry name" value="Tim10-like"/>
</dbReference>
<accession>A0AAD5LAG5</accession>
<evidence type="ECO:0000256" key="1">
    <source>
        <dbReference type="RuleBase" id="RU367043"/>
    </source>
</evidence>
<keyword evidence="1" id="KW-0496">Mitochondrion</keyword>
<comment type="caution">
    <text evidence="3">The sequence shown here is derived from an EMBL/GenBank/DDBJ whole genome shotgun (WGS) entry which is preliminary data.</text>
</comment>
<comment type="function">
    <text evidence="1">Mitochondrial intermembrane chaperone that participates in the import and insertion of some multi-pass transmembrane proteins into the mitochondrial inner membrane. Also required for the transfer of beta-barrel precursors from the TOM complex to the sorting and assembly machinery (SAM complex) of the outer membrane. Acts as a chaperone-like protein that protects the hydrophobic precursors from aggregation and guide them through the mitochondrial intermembrane space.</text>
</comment>
<keyword evidence="1" id="KW-0472">Membrane</keyword>
<keyword evidence="1" id="KW-0999">Mitochondrion inner membrane</keyword>
<name>A0AAD5LAG5_9CRUS</name>
<comment type="subunit">
    <text evidence="1">Heterohexamer.</text>
</comment>
<keyword evidence="1" id="KW-1015">Disulfide bond</keyword>
<organism evidence="3 4">
    <name type="scientific">Daphnia sinensis</name>
    <dbReference type="NCBI Taxonomy" id="1820382"/>
    <lineage>
        <taxon>Eukaryota</taxon>
        <taxon>Metazoa</taxon>
        <taxon>Ecdysozoa</taxon>
        <taxon>Arthropoda</taxon>
        <taxon>Crustacea</taxon>
        <taxon>Branchiopoda</taxon>
        <taxon>Diplostraca</taxon>
        <taxon>Cladocera</taxon>
        <taxon>Anomopoda</taxon>
        <taxon>Daphniidae</taxon>
        <taxon>Daphnia</taxon>
        <taxon>Daphnia similis group</taxon>
    </lineage>
</organism>
<dbReference type="SUPFAM" id="SSF144122">
    <property type="entry name" value="Tim10-like"/>
    <property type="match status" value="1"/>
</dbReference>
<proteinExistence type="inferred from homology"/>
<evidence type="ECO:0000313" key="3">
    <source>
        <dbReference type="EMBL" id="KAI9558638.1"/>
    </source>
</evidence>
<comment type="domain">
    <text evidence="1">The twin CX3C motif contains 4 conserved Cys residues that form 2 disulfide bonds in the mitochondrial intermembrane space.</text>
</comment>
<keyword evidence="4" id="KW-1185">Reference proteome</keyword>
<keyword evidence="1" id="KW-0811">Translocation</keyword>
<dbReference type="Pfam" id="PF02953">
    <property type="entry name" value="zf-Tim10_DDP"/>
    <property type="match status" value="1"/>
</dbReference>